<evidence type="ECO:0000313" key="1">
    <source>
        <dbReference type="EMBL" id="KAE9177784.1"/>
    </source>
</evidence>
<dbReference type="AlphaFoldDB" id="A0A6G0MQL0"/>
<dbReference type="Proteomes" id="UP000476176">
    <property type="component" value="Unassembled WGS sequence"/>
</dbReference>
<gene>
    <name evidence="1" type="ORF">PF004_g25672</name>
</gene>
<organism evidence="1 2">
    <name type="scientific">Phytophthora fragariae</name>
    <dbReference type="NCBI Taxonomy" id="53985"/>
    <lineage>
        <taxon>Eukaryota</taxon>
        <taxon>Sar</taxon>
        <taxon>Stramenopiles</taxon>
        <taxon>Oomycota</taxon>
        <taxon>Peronosporomycetes</taxon>
        <taxon>Peronosporales</taxon>
        <taxon>Peronosporaceae</taxon>
        <taxon>Phytophthora</taxon>
    </lineage>
</organism>
<sequence>MGETWSIKDVLEANDMATPQSRQVHVLVVVPSGEDIDVGQDVEGESKYTRELRLYQQRGNLIKVQHADYCGQILDKI</sequence>
<proteinExistence type="predicted"/>
<comment type="caution">
    <text evidence="1">The sequence shown here is derived from an EMBL/GenBank/DDBJ whole genome shotgun (WGS) entry which is preliminary data.</text>
</comment>
<feature type="non-terminal residue" evidence="1">
    <location>
        <position position="77"/>
    </location>
</feature>
<name>A0A6G0MQL0_9STRA</name>
<dbReference type="EMBL" id="QXGC01003189">
    <property type="protein sequence ID" value="KAE9177784.1"/>
    <property type="molecule type" value="Genomic_DNA"/>
</dbReference>
<evidence type="ECO:0000313" key="2">
    <source>
        <dbReference type="Proteomes" id="UP000476176"/>
    </source>
</evidence>
<accession>A0A6G0MQL0</accession>
<reference evidence="1 2" key="1">
    <citation type="submission" date="2018-09" db="EMBL/GenBank/DDBJ databases">
        <title>Genomic investigation of the strawberry pathogen Phytophthora fragariae indicates pathogenicity is determined by transcriptional variation in three key races.</title>
        <authorList>
            <person name="Adams T.M."/>
            <person name="Armitage A.D."/>
            <person name="Sobczyk M.K."/>
            <person name="Bates H.J."/>
            <person name="Dunwell J.M."/>
            <person name="Nellist C.F."/>
            <person name="Harrison R.J."/>
        </authorList>
    </citation>
    <scope>NUCLEOTIDE SEQUENCE [LARGE SCALE GENOMIC DNA]</scope>
    <source>
        <strain evidence="1 2">BC-23</strain>
    </source>
</reference>
<protein>
    <submittedName>
        <fullName evidence="1">Uncharacterized protein</fullName>
    </submittedName>
</protein>